<dbReference type="PRINTS" id="PR00455">
    <property type="entry name" value="HTHTETR"/>
</dbReference>
<evidence type="ECO:0000313" key="6">
    <source>
        <dbReference type="EMBL" id="GHI36038.1"/>
    </source>
</evidence>
<dbReference type="SUPFAM" id="SSF48498">
    <property type="entry name" value="Tetracyclin repressor-like, C-terminal domain"/>
    <property type="match status" value="1"/>
</dbReference>
<gene>
    <name evidence="6" type="ORF">Sviol_04460</name>
</gene>
<dbReference type="InterPro" id="IPR009057">
    <property type="entry name" value="Homeodomain-like_sf"/>
</dbReference>
<accession>A0ABQ3QFI9</accession>
<protein>
    <submittedName>
        <fullName evidence="6">TetR family transcriptional regulator</fullName>
    </submittedName>
</protein>
<dbReference type="SUPFAM" id="SSF46689">
    <property type="entry name" value="Homeodomain-like"/>
    <property type="match status" value="1"/>
</dbReference>
<dbReference type="InterPro" id="IPR036271">
    <property type="entry name" value="Tet_transcr_reg_TetR-rel_C_sf"/>
</dbReference>
<dbReference type="PANTHER" id="PTHR30055:SF234">
    <property type="entry name" value="HTH-TYPE TRANSCRIPTIONAL REGULATOR BETI"/>
    <property type="match status" value="1"/>
</dbReference>
<dbReference type="NCBIfam" id="NF041196">
    <property type="entry name" value="ScbR_bind_reg"/>
    <property type="match status" value="1"/>
</dbReference>
<dbReference type="EMBL" id="BNDY01000002">
    <property type="protein sequence ID" value="GHI36038.1"/>
    <property type="molecule type" value="Genomic_DNA"/>
</dbReference>
<reference evidence="6" key="1">
    <citation type="submission" date="2024-05" db="EMBL/GenBank/DDBJ databases">
        <title>Whole genome shotgun sequence of Streptomyces violascens NBRC 12920.</title>
        <authorList>
            <person name="Komaki H."/>
            <person name="Tamura T."/>
        </authorList>
    </citation>
    <scope>NUCLEOTIDE SEQUENCE</scope>
    <source>
        <strain evidence="6">NBRC 12920</strain>
    </source>
</reference>
<dbReference type="PROSITE" id="PS50977">
    <property type="entry name" value="HTH_TETR_2"/>
    <property type="match status" value="1"/>
</dbReference>
<comment type="caution">
    <text evidence="6">The sequence shown here is derived from an EMBL/GenBank/DDBJ whole genome shotgun (WGS) entry which is preliminary data.</text>
</comment>
<evidence type="ECO:0000313" key="7">
    <source>
        <dbReference type="Proteomes" id="UP001050808"/>
    </source>
</evidence>
<dbReference type="RefSeq" id="WP_189959893.1">
    <property type="nucleotide sequence ID" value="NZ_BMUA01000001.1"/>
</dbReference>
<proteinExistence type="predicted"/>
<dbReference type="Proteomes" id="UP001050808">
    <property type="component" value="Unassembled WGS sequence"/>
</dbReference>
<dbReference type="PROSITE" id="PS01081">
    <property type="entry name" value="HTH_TETR_1"/>
    <property type="match status" value="1"/>
</dbReference>
<keyword evidence="3" id="KW-0804">Transcription</keyword>
<keyword evidence="1" id="KW-0805">Transcription regulation</keyword>
<evidence type="ECO:0000256" key="4">
    <source>
        <dbReference type="PROSITE-ProRule" id="PRU00335"/>
    </source>
</evidence>
<feature type="DNA-binding region" description="H-T-H motif" evidence="4">
    <location>
        <begin position="31"/>
        <end position="50"/>
    </location>
</feature>
<evidence type="ECO:0000256" key="2">
    <source>
        <dbReference type="ARBA" id="ARBA00023125"/>
    </source>
</evidence>
<dbReference type="Gene3D" id="1.10.357.10">
    <property type="entry name" value="Tetracycline Repressor, domain 2"/>
    <property type="match status" value="1"/>
</dbReference>
<evidence type="ECO:0000259" key="5">
    <source>
        <dbReference type="PROSITE" id="PS50977"/>
    </source>
</evidence>
<dbReference type="Pfam" id="PF00440">
    <property type="entry name" value="TetR_N"/>
    <property type="match status" value="1"/>
</dbReference>
<dbReference type="PANTHER" id="PTHR30055">
    <property type="entry name" value="HTH-TYPE TRANSCRIPTIONAL REGULATOR RUTR"/>
    <property type="match status" value="1"/>
</dbReference>
<feature type="domain" description="HTH tetR-type" evidence="5">
    <location>
        <begin position="8"/>
        <end position="68"/>
    </location>
</feature>
<dbReference type="InterPro" id="IPR047923">
    <property type="entry name" value="ArpA-like"/>
</dbReference>
<dbReference type="InterPro" id="IPR050109">
    <property type="entry name" value="HTH-type_TetR-like_transc_reg"/>
</dbReference>
<evidence type="ECO:0000256" key="1">
    <source>
        <dbReference type="ARBA" id="ARBA00023015"/>
    </source>
</evidence>
<organism evidence="6 7">
    <name type="scientific">Streptomyces violascens</name>
    <dbReference type="NCBI Taxonomy" id="67381"/>
    <lineage>
        <taxon>Bacteria</taxon>
        <taxon>Bacillati</taxon>
        <taxon>Actinomycetota</taxon>
        <taxon>Actinomycetes</taxon>
        <taxon>Kitasatosporales</taxon>
        <taxon>Streptomycetaceae</taxon>
        <taxon>Streptomyces</taxon>
    </lineage>
</organism>
<name>A0ABQ3QFI9_9ACTN</name>
<dbReference type="InterPro" id="IPR001647">
    <property type="entry name" value="HTH_TetR"/>
</dbReference>
<dbReference type="InterPro" id="IPR023772">
    <property type="entry name" value="DNA-bd_HTH_TetR-type_CS"/>
</dbReference>
<sequence>MAKQDRAVRTRHALIHSAAEAFERRGYVQATLMEISAAAGVSVGALHFHFTSKAEVATSVEMAAAVRLRRAAEKAQQPGMSALQRLTGTSYALADQLRRDVVSRAGLKLSGDGVREGGLDLRREWQDFVRSVLAEASDQEFRNEPVERNDMADLIFAATTGIELLSRRDPAWASPPLLSTFWRLVLPQVPQS</sequence>
<evidence type="ECO:0000256" key="3">
    <source>
        <dbReference type="ARBA" id="ARBA00023163"/>
    </source>
</evidence>
<keyword evidence="7" id="KW-1185">Reference proteome</keyword>
<keyword evidence="2 4" id="KW-0238">DNA-binding</keyword>